<organism evidence="21">
    <name type="scientific">vespertilionid gammaherpesvirus 3</name>
    <dbReference type="NCBI Taxonomy" id="2846598"/>
    <lineage>
        <taxon>Viruses</taxon>
        <taxon>Duplodnaviria</taxon>
        <taxon>Heunggongvirae</taxon>
        <taxon>Peploviricota</taxon>
        <taxon>Herviviricetes</taxon>
        <taxon>Herpesvirales</taxon>
        <taxon>Orthoherpesviridae</taxon>
        <taxon>Gammaherpesvirinae</taxon>
        <taxon>Patagivirus</taxon>
        <taxon>Patagivirus vespertilionidgamma3</taxon>
    </lineage>
</organism>
<dbReference type="InterPro" id="IPR038631">
    <property type="entry name" value="Glycoprot_B_PH2_sf"/>
</dbReference>
<feature type="compositionally biased region" description="Pro residues" evidence="16">
    <location>
        <begin position="107"/>
        <end position="118"/>
    </location>
</feature>
<dbReference type="Pfam" id="PF17416">
    <property type="entry name" value="Glycoprot_B_PH1"/>
    <property type="match status" value="2"/>
</dbReference>
<dbReference type="OrthoDB" id="1372at10239"/>
<dbReference type="Gene3D" id="1.20.5.1890">
    <property type="match status" value="1"/>
</dbReference>
<feature type="compositionally biased region" description="Acidic residues" evidence="16">
    <location>
        <begin position="950"/>
        <end position="960"/>
    </location>
</feature>
<dbReference type="InterPro" id="IPR035381">
    <property type="entry name" value="Glycoprot_B_PH2"/>
</dbReference>
<dbReference type="InterPro" id="IPR055341">
    <property type="entry name" value="Glycoprotein_B_ecto_C"/>
</dbReference>
<accession>A0A2D0ZXA2</accession>
<evidence type="ECO:0000256" key="12">
    <source>
        <dbReference type="ARBA" id="ARBA00023136"/>
    </source>
</evidence>
<dbReference type="Gene3D" id="2.30.30.1230">
    <property type="match status" value="1"/>
</dbReference>
<evidence type="ECO:0000256" key="4">
    <source>
        <dbReference type="ARBA" id="ARBA00022729"/>
    </source>
</evidence>
<proteinExistence type="inferred from homology"/>
<feature type="domain" description="Herpesvirus Glycoprotein B PH-like" evidence="19">
    <location>
        <begin position="187"/>
        <end position="346"/>
    </location>
</feature>
<dbReference type="GO" id="GO:0046718">
    <property type="term" value="P:symbiont entry into host cell"/>
    <property type="evidence" value="ECO:0007669"/>
    <property type="project" value="UniProtKB-KW"/>
</dbReference>
<keyword evidence="6" id="KW-1040">Host Golgi apparatus</keyword>
<keyword evidence="4" id="KW-0732">Signal</keyword>
<evidence type="ECO:0000256" key="9">
    <source>
        <dbReference type="ARBA" id="ARBA00022879"/>
    </source>
</evidence>
<evidence type="ECO:0000256" key="7">
    <source>
        <dbReference type="ARBA" id="ARBA00022844"/>
    </source>
</evidence>
<dbReference type="InterPro" id="IPR035377">
    <property type="entry name" value="Glycoprot_B_PH1"/>
</dbReference>
<keyword evidence="1" id="KW-1032">Host cell membrane</keyword>
<keyword evidence="10 17" id="KW-1133">Transmembrane helix</keyword>
<feature type="transmembrane region" description="Helical" evidence="17">
    <location>
        <begin position="814"/>
        <end position="837"/>
    </location>
</feature>
<feature type="compositionally biased region" description="Polar residues" evidence="16">
    <location>
        <begin position="996"/>
        <end position="1012"/>
    </location>
</feature>
<keyword evidence="5" id="KW-1161">Viral attachment to host cell</keyword>
<keyword evidence="2" id="KW-0945">Host-virus interaction</keyword>
<evidence type="ECO:0000256" key="16">
    <source>
        <dbReference type="SAM" id="MobiDB-lite"/>
    </source>
</evidence>
<dbReference type="Pfam" id="PF17417">
    <property type="entry name" value="Glycoprot_B_PH2"/>
    <property type="match status" value="1"/>
</dbReference>
<feature type="transmembrane region" description="Helical" evidence="17">
    <location>
        <begin position="843"/>
        <end position="860"/>
    </location>
</feature>
<evidence type="ECO:0000256" key="1">
    <source>
        <dbReference type="ARBA" id="ARBA00022511"/>
    </source>
</evidence>
<keyword evidence="3 17" id="KW-0812">Transmembrane</keyword>
<name>A0A2D0ZXA2_9GAMA</name>
<evidence type="ECO:0000256" key="15">
    <source>
        <dbReference type="ARBA" id="ARBA00023296"/>
    </source>
</evidence>
<evidence type="ECO:0000256" key="3">
    <source>
        <dbReference type="ARBA" id="ARBA00022692"/>
    </source>
</evidence>
<keyword evidence="12 17" id="KW-0472">Membrane</keyword>
<dbReference type="InterPro" id="IPR000234">
    <property type="entry name" value="Herpes_Glycoprot_B"/>
</dbReference>
<evidence type="ECO:0000256" key="10">
    <source>
        <dbReference type="ARBA" id="ARBA00022989"/>
    </source>
</evidence>
<dbReference type="EMBL" id="MF385016">
    <property type="protein sequence ID" value="ATA58241.1"/>
    <property type="molecule type" value="Genomic_DNA"/>
</dbReference>
<dbReference type="Pfam" id="PF00606">
    <property type="entry name" value="Glycoprotein_B"/>
    <property type="match status" value="1"/>
</dbReference>
<feature type="region of interest" description="Disordered" evidence="16">
    <location>
        <begin position="101"/>
        <end position="142"/>
    </location>
</feature>
<keyword evidence="11" id="KW-1039">Host endosome</keyword>
<dbReference type="HAMAP" id="MF_04032">
    <property type="entry name" value="HSV_GB"/>
    <property type="match status" value="1"/>
</dbReference>
<evidence type="ECO:0000313" key="22">
    <source>
        <dbReference type="Proteomes" id="UP000290797"/>
    </source>
</evidence>
<evidence type="ECO:0000259" key="19">
    <source>
        <dbReference type="Pfam" id="PF17416"/>
    </source>
</evidence>
<dbReference type="Gene3D" id="6.10.250.3280">
    <property type="match status" value="1"/>
</dbReference>
<dbReference type="Gene3D" id="2.30.29.100">
    <property type="match status" value="2"/>
</dbReference>
<dbReference type="GO" id="GO:0019062">
    <property type="term" value="P:virion attachment to host cell"/>
    <property type="evidence" value="ECO:0007669"/>
    <property type="project" value="UniProtKB-KW"/>
</dbReference>
<sequence>MRYCTTTFSLAARETSGRLRPAQPRQRPLAPPSTESPPIGVAGRAGRSEDMDLFTWRQRPRAPRSGPGPGPGPGPKPTHGRQARALVTALALTLALGVAPGLAAPTGTPPTPEDPASPTPSWADSDGEMATGVPPSINGSQSDSFSKYRVCAAAATGELFRFPMEQTCPQAEAHEHEMGVLLVFKSNIVPHLFRVRKYQKLVTSTTVYRGTYDVSITNQYTLKLPVPMYEIWRIDRMYECFSAAMVTLNGQLHTFYDRDGTNRSAYMRPADGMTDSVRRYQTQPTIYAEPSATLWLYRTRTTVNCMVTDMEARSVPPFDYFITATGDSVEMSPFWGSVKAGKAHNNSSGAGGAKGGTRSLGAPVWETGAGETLHENIKDVHVEDDYKIIAYDNLGQLPAGHRRIFVDKGEYVLSWQAQTRQESYCPLTLWRDFRNGIRVRTETSFHFVANDVTASFATPTTQDVPLPSSNPCTERVINRTVEERLAQLAKTHVRNGSNEYYSTMGGLHLVWVPLAPVELSEAHARLQEVAGNVSAPAPTQTTVRARRRRDVGHSPPVQDTIESSLETAQLQFAYDSLRERINHILEDLAHTWCREQQRATQMWYHLSKINPTSVMSVLYGRPVSARQVGDVISVTQCVDVAQDSVTLHGSLRTPDKNVCYSRPRVSFRFVNGSTVFTGQLGPRNEILLTTSHVEPCAERAEHYFQAGDQMHVYRDYLHVAVLPLANVTTLDTFIAMNLSFIENIDFQVVELYTREEKKLSNVMDIETMFREYNYYTHKLSGLRKDLDSTIDNNRDAFIDALGGIMEDLGNIGRVVVNVASTVVGFFGSVVTGVLNFIRNPFGGMLMIALVVGVVMLVFCLRQRTTQMFTAPVRMLYPGVDEAAKKSNISPIGDAQLKSILLAMHNFQQGEHQKQVAAEAARHGPIGAAYATMRDTVRRRWGGYRPLKNEEDGESGGDLESEGPGRDGPETGTALHAGDSAGDSSGYEVNGSGDKPTAQQRLSRLTSKITRGSKQAYRKLSRSRSPPPSYKDTVV</sequence>
<evidence type="ECO:0000256" key="13">
    <source>
        <dbReference type="ARBA" id="ARBA00023157"/>
    </source>
</evidence>
<feature type="region of interest" description="Disordered" evidence="16">
    <location>
        <begin position="943"/>
        <end position="1034"/>
    </location>
</feature>
<keyword evidence="22" id="KW-1185">Reference proteome</keyword>
<evidence type="ECO:0000259" key="18">
    <source>
        <dbReference type="Pfam" id="PF00606"/>
    </source>
</evidence>
<feature type="region of interest" description="Disordered" evidence="16">
    <location>
        <begin position="1"/>
        <end position="82"/>
    </location>
</feature>
<dbReference type="SUPFAM" id="SSF161008">
    <property type="entry name" value="Viral glycoprotein ectodomain-like"/>
    <property type="match status" value="1"/>
</dbReference>
<keyword evidence="8" id="KW-1043">Host membrane</keyword>
<evidence type="ECO:0000256" key="8">
    <source>
        <dbReference type="ARBA" id="ARBA00022870"/>
    </source>
</evidence>
<keyword evidence="14" id="KW-0325">Glycoprotein</keyword>
<evidence type="ECO:0000256" key="17">
    <source>
        <dbReference type="SAM" id="Phobius"/>
    </source>
</evidence>
<evidence type="ECO:0000256" key="2">
    <source>
        <dbReference type="ARBA" id="ARBA00022581"/>
    </source>
</evidence>
<reference evidence="21" key="1">
    <citation type="journal article" date="2018" name="Virology">
        <title>Isolation, characterization and prevalence of a novel Gammaherpesvirus in Eptesicus fuscus, the North American big brown bat.</title>
        <authorList>
            <person name="Subudhi S."/>
            <person name="Rapin N."/>
            <person name="Dorville N."/>
            <person name="Hill J.E."/>
            <person name="Town J."/>
            <person name="Willis C.K."/>
            <person name="Bollinger T.K."/>
            <person name="Misra V."/>
        </authorList>
    </citation>
    <scope>NUCLEOTIDE SEQUENCE</scope>
</reference>
<feature type="compositionally biased region" description="Pro residues" evidence="16">
    <location>
        <begin position="66"/>
        <end position="76"/>
    </location>
</feature>
<feature type="domain" description="Herpesvirus glycoprotein B ectodomain C-terminal" evidence="18">
    <location>
        <begin position="565"/>
        <end position="784"/>
    </location>
</feature>
<keyword evidence="13" id="KW-1015">Disulfide bond</keyword>
<feature type="domain" description="Herpesvirus Glycoprotein B PH-like" evidence="19">
    <location>
        <begin position="369"/>
        <end position="425"/>
    </location>
</feature>
<evidence type="ECO:0000259" key="20">
    <source>
        <dbReference type="Pfam" id="PF17417"/>
    </source>
</evidence>
<feature type="compositionally biased region" description="Low complexity" evidence="16">
    <location>
        <begin position="18"/>
        <end position="28"/>
    </location>
</feature>
<keyword evidence="9" id="KW-0261">Viral envelope protein</keyword>
<evidence type="ECO:0000313" key="21">
    <source>
        <dbReference type="EMBL" id="ATA58241.1"/>
    </source>
</evidence>
<evidence type="ECO:0000256" key="5">
    <source>
        <dbReference type="ARBA" id="ARBA00022804"/>
    </source>
</evidence>
<keyword evidence="15" id="KW-1160">Virus entry into host cell</keyword>
<protein>
    <submittedName>
        <fullName evidence="21">Glycoprotein B</fullName>
    </submittedName>
</protein>
<dbReference type="Proteomes" id="UP000290797">
    <property type="component" value="Segment"/>
</dbReference>
<evidence type="ECO:0000256" key="14">
    <source>
        <dbReference type="ARBA" id="ARBA00023180"/>
    </source>
</evidence>
<feature type="domain" description="Herpesvirus Glycoprotein B PH-like" evidence="20">
    <location>
        <begin position="427"/>
        <end position="521"/>
    </location>
</feature>
<keyword evidence="7" id="KW-0946">Virion</keyword>
<evidence type="ECO:0000256" key="11">
    <source>
        <dbReference type="ARBA" id="ARBA00023046"/>
    </source>
</evidence>
<dbReference type="GO" id="GO:0019031">
    <property type="term" value="C:viral envelope"/>
    <property type="evidence" value="ECO:0007669"/>
    <property type="project" value="UniProtKB-KW"/>
</dbReference>
<evidence type="ECO:0000256" key="6">
    <source>
        <dbReference type="ARBA" id="ARBA00022812"/>
    </source>
</evidence>